<feature type="coiled-coil region" evidence="1">
    <location>
        <begin position="15"/>
        <end position="42"/>
    </location>
</feature>
<dbReference type="RefSeq" id="WP_024564976.1">
    <property type="nucleotide sequence ID" value="NZ_CP007547.1"/>
</dbReference>
<evidence type="ECO:0000313" key="4">
    <source>
        <dbReference type="Proteomes" id="UP000028933"/>
    </source>
</evidence>
<keyword evidence="2" id="KW-0732">Signal</keyword>
<feature type="chain" id="PRO_5001717993" evidence="2">
    <location>
        <begin position="18"/>
        <end position="188"/>
    </location>
</feature>
<organism evidence="3 4">
    <name type="scientific">Elizabethkingia anophelis NUHP1</name>
    <dbReference type="NCBI Taxonomy" id="1338011"/>
    <lineage>
        <taxon>Bacteria</taxon>
        <taxon>Pseudomonadati</taxon>
        <taxon>Bacteroidota</taxon>
        <taxon>Flavobacteriia</taxon>
        <taxon>Flavobacteriales</taxon>
        <taxon>Weeksellaceae</taxon>
        <taxon>Elizabethkingia</taxon>
    </lineage>
</organism>
<sequence length="188" mass="21310">MKKILLASFSMIITSLAAQNNCENLKNQVASLQSENKELAAQNEYFKKILKINTPLLETTKDGTNFKIVKVIGDKTTKSVSITILLEAKDENKSYSTISEPASITDLEGNDVKINWDKSLEVSGNLTLNVPKKAIMVFTYKDDNLYSEGPRTIKLFKFKFISKVESKKYSVEDVRTILEFNDLKVNWK</sequence>
<reference evidence="3 4" key="1">
    <citation type="journal article" date="2013" name="Lancet">
        <title>First case of E anophelis outbreak in an intensive-care unit.</title>
        <authorList>
            <person name="Teo J."/>
            <person name="Tan S.Y."/>
            <person name="Tay M."/>
            <person name="Ding Y."/>
            <person name="Kjelleberg S."/>
            <person name="Givskov M."/>
            <person name="Lin R.T."/>
            <person name="Yang L."/>
        </authorList>
    </citation>
    <scope>NUCLEOTIDE SEQUENCE [LARGE SCALE GENOMIC DNA]</scope>
    <source>
        <strain evidence="3 4">NUHP1</strain>
    </source>
</reference>
<evidence type="ECO:0000256" key="1">
    <source>
        <dbReference type="SAM" id="Coils"/>
    </source>
</evidence>
<accession>A0A077EFU3</accession>
<dbReference type="KEGG" id="eao:BD94_0615"/>
<gene>
    <name evidence="3" type="ORF">BD94_0615</name>
</gene>
<proteinExistence type="predicted"/>
<dbReference type="HOGENOM" id="CLU_123790_0_0_10"/>
<evidence type="ECO:0000256" key="2">
    <source>
        <dbReference type="SAM" id="SignalP"/>
    </source>
</evidence>
<evidence type="ECO:0000313" key="3">
    <source>
        <dbReference type="EMBL" id="AIL44390.1"/>
    </source>
</evidence>
<dbReference type="Proteomes" id="UP000028933">
    <property type="component" value="Chromosome"/>
</dbReference>
<name>A0A077EFU3_9FLAO</name>
<dbReference type="EMBL" id="CP007547">
    <property type="protein sequence ID" value="AIL44390.1"/>
    <property type="molecule type" value="Genomic_DNA"/>
</dbReference>
<feature type="signal peptide" evidence="2">
    <location>
        <begin position="1"/>
        <end position="17"/>
    </location>
</feature>
<dbReference type="STRING" id="1338011.BD94_0615"/>
<dbReference type="eggNOG" id="ENOG5031S0M">
    <property type="taxonomic scope" value="Bacteria"/>
</dbReference>
<keyword evidence="1" id="KW-0175">Coiled coil</keyword>
<protein>
    <submittedName>
        <fullName evidence="3">Uncharacterized protein</fullName>
    </submittedName>
</protein>
<dbReference type="AlphaFoldDB" id="A0A077EFU3"/>